<organism evidence="2 3">
    <name type="scientific">Daphnia pulex</name>
    <name type="common">Water flea</name>
    <dbReference type="NCBI Taxonomy" id="6669"/>
    <lineage>
        <taxon>Eukaryota</taxon>
        <taxon>Metazoa</taxon>
        <taxon>Ecdysozoa</taxon>
        <taxon>Arthropoda</taxon>
        <taxon>Crustacea</taxon>
        <taxon>Branchiopoda</taxon>
        <taxon>Diplostraca</taxon>
        <taxon>Cladocera</taxon>
        <taxon>Anomopoda</taxon>
        <taxon>Daphniidae</taxon>
        <taxon>Daphnia</taxon>
    </lineage>
</organism>
<evidence type="ECO:0000313" key="2">
    <source>
        <dbReference type="EMBL" id="EFX62588.1"/>
    </source>
</evidence>
<reference evidence="2 3" key="1">
    <citation type="journal article" date="2011" name="Science">
        <title>The ecoresponsive genome of Daphnia pulex.</title>
        <authorList>
            <person name="Colbourne J.K."/>
            <person name="Pfrender M.E."/>
            <person name="Gilbert D."/>
            <person name="Thomas W.K."/>
            <person name="Tucker A."/>
            <person name="Oakley T.H."/>
            <person name="Tokishita S."/>
            <person name="Aerts A."/>
            <person name="Arnold G.J."/>
            <person name="Basu M.K."/>
            <person name="Bauer D.J."/>
            <person name="Caceres C.E."/>
            <person name="Carmel L."/>
            <person name="Casola C."/>
            <person name="Choi J.H."/>
            <person name="Detter J.C."/>
            <person name="Dong Q."/>
            <person name="Dusheyko S."/>
            <person name="Eads B.D."/>
            <person name="Frohlich T."/>
            <person name="Geiler-Samerotte K.A."/>
            <person name="Gerlach D."/>
            <person name="Hatcher P."/>
            <person name="Jogdeo S."/>
            <person name="Krijgsveld J."/>
            <person name="Kriventseva E.V."/>
            <person name="Kultz D."/>
            <person name="Laforsch C."/>
            <person name="Lindquist E."/>
            <person name="Lopez J."/>
            <person name="Manak J.R."/>
            <person name="Muller J."/>
            <person name="Pangilinan J."/>
            <person name="Patwardhan R.P."/>
            <person name="Pitluck S."/>
            <person name="Pritham E.J."/>
            <person name="Rechtsteiner A."/>
            <person name="Rho M."/>
            <person name="Rogozin I.B."/>
            <person name="Sakarya O."/>
            <person name="Salamov A."/>
            <person name="Schaack S."/>
            <person name="Shapiro H."/>
            <person name="Shiga Y."/>
            <person name="Skalitzky C."/>
            <person name="Smith Z."/>
            <person name="Souvorov A."/>
            <person name="Sung W."/>
            <person name="Tang Z."/>
            <person name="Tsuchiya D."/>
            <person name="Tu H."/>
            <person name="Vos H."/>
            <person name="Wang M."/>
            <person name="Wolf Y.I."/>
            <person name="Yamagata H."/>
            <person name="Yamada T."/>
            <person name="Ye Y."/>
            <person name="Shaw J.R."/>
            <person name="Andrews J."/>
            <person name="Crease T.J."/>
            <person name="Tang H."/>
            <person name="Lucas S.M."/>
            <person name="Robertson H.M."/>
            <person name="Bork P."/>
            <person name="Koonin E.V."/>
            <person name="Zdobnov E.M."/>
            <person name="Grigoriev I.V."/>
            <person name="Lynch M."/>
            <person name="Boore J.L."/>
        </authorList>
    </citation>
    <scope>NUCLEOTIDE SEQUENCE [LARGE SCALE GENOMIC DNA]</scope>
</reference>
<evidence type="ECO:0000256" key="1">
    <source>
        <dbReference type="SAM" id="MobiDB-lite"/>
    </source>
</evidence>
<feature type="compositionally biased region" description="Basic and acidic residues" evidence="1">
    <location>
        <begin position="1"/>
        <end position="13"/>
    </location>
</feature>
<dbReference type="Proteomes" id="UP000000305">
    <property type="component" value="Unassembled WGS sequence"/>
</dbReference>
<accession>E9I092</accession>
<gene>
    <name evidence="2" type="ORF">DAPPUDRAFT_270178</name>
</gene>
<dbReference type="EMBL" id="GL733497">
    <property type="protein sequence ID" value="EFX62588.1"/>
    <property type="molecule type" value="Genomic_DNA"/>
</dbReference>
<protein>
    <submittedName>
        <fullName evidence="2">Uncharacterized protein</fullName>
    </submittedName>
</protein>
<dbReference type="AlphaFoldDB" id="E9I092"/>
<sequence>MNKGDIVHVELPHNEPPVSPTPKDKGEECFMFFLISPSPHVPSCALQEAVDVRNNRITNLVNEKLNYLKLEMSTFLEQKEMNCTAVDKSEMSSLYEEVINANQQLTAALERIMKDLAEDPIEKNVHKVVTQLSYSQFGFPYFKDKNGEALSGNKDTVFNPEWLYYL</sequence>
<evidence type="ECO:0000313" key="3">
    <source>
        <dbReference type="Proteomes" id="UP000000305"/>
    </source>
</evidence>
<name>E9I092_DAPPU</name>
<proteinExistence type="predicted"/>
<feature type="region of interest" description="Disordered" evidence="1">
    <location>
        <begin position="1"/>
        <end position="23"/>
    </location>
</feature>
<dbReference type="HOGENOM" id="CLU_1604376_0_0_1"/>
<dbReference type="InParanoid" id="E9I092"/>
<dbReference type="KEGG" id="dpx:DAPPUDRAFT_270178"/>
<keyword evidence="3" id="KW-1185">Reference proteome</keyword>